<evidence type="ECO:0000256" key="4">
    <source>
        <dbReference type="ARBA" id="ARBA00022475"/>
    </source>
</evidence>
<protein>
    <recommendedName>
        <fullName evidence="10">Flagellar protein FliL</fullName>
    </recommendedName>
</protein>
<comment type="caution">
    <text evidence="11">The sequence shown here is derived from an EMBL/GenBank/DDBJ whole genome shotgun (WGS) entry which is preliminary data.</text>
</comment>
<keyword evidence="8" id="KW-1133">Transmembrane helix</keyword>
<evidence type="ECO:0000256" key="10">
    <source>
        <dbReference type="RuleBase" id="RU364125"/>
    </source>
</evidence>
<comment type="subcellular location">
    <subcellularLocation>
        <location evidence="2">Cell membrane</location>
        <topology evidence="2">Single-pass membrane protein</topology>
    </subcellularLocation>
</comment>
<organism evidence="11 12">
    <name type="scientific">Bythopirellula polymerisocia</name>
    <dbReference type="NCBI Taxonomy" id="2528003"/>
    <lineage>
        <taxon>Bacteria</taxon>
        <taxon>Pseudomonadati</taxon>
        <taxon>Planctomycetota</taxon>
        <taxon>Planctomycetia</taxon>
        <taxon>Pirellulales</taxon>
        <taxon>Lacipirellulaceae</taxon>
        <taxon>Bythopirellula</taxon>
    </lineage>
</organism>
<name>A0A5C6D530_9BACT</name>
<accession>A0A5C6D530</accession>
<evidence type="ECO:0000256" key="1">
    <source>
        <dbReference type="ARBA" id="ARBA00002254"/>
    </source>
</evidence>
<evidence type="ECO:0000256" key="7">
    <source>
        <dbReference type="ARBA" id="ARBA00022779"/>
    </source>
</evidence>
<dbReference type="AlphaFoldDB" id="A0A5C6D530"/>
<dbReference type="PROSITE" id="PS51257">
    <property type="entry name" value="PROKAR_LIPOPROTEIN"/>
    <property type="match status" value="1"/>
</dbReference>
<evidence type="ECO:0000256" key="2">
    <source>
        <dbReference type="ARBA" id="ARBA00004162"/>
    </source>
</evidence>
<keyword evidence="4 10" id="KW-1003">Cell membrane</keyword>
<reference evidence="11 12" key="1">
    <citation type="submission" date="2019-02" db="EMBL/GenBank/DDBJ databases">
        <title>Deep-cultivation of Planctomycetes and their phenomic and genomic characterization uncovers novel biology.</title>
        <authorList>
            <person name="Wiegand S."/>
            <person name="Jogler M."/>
            <person name="Boedeker C."/>
            <person name="Pinto D."/>
            <person name="Vollmers J."/>
            <person name="Rivas-Marin E."/>
            <person name="Kohn T."/>
            <person name="Peeters S.H."/>
            <person name="Heuer A."/>
            <person name="Rast P."/>
            <person name="Oberbeckmann S."/>
            <person name="Bunk B."/>
            <person name="Jeske O."/>
            <person name="Meyerdierks A."/>
            <person name="Storesund J.E."/>
            <person name="Kallscheuer N."/>
            <person name="Luecker S."/>
            <person name="Lage O.M."/>
            <person name="Pohl T."/>
            <person name="Merkel B.J."/>
            <person name="Hornburger P."/>
            <person name="Mueller R.-W."/>
            <person name="Bruemmer F."/>
            <person name="Labrenz M."/>
            <person name="Spormann A.M."/>
            <person name="Op Den Camp H."/>
            <person name="Overmann J."/>
            <person name="Amann R."/>
            <person name="Jetten M.S.M."/>
            <person name="Mascher T."/>
            <person name="Medema M.H."/>
            <person name="Devos D.P."/>
            <person name="Kaster A.-K."/>
            <person name="Ovreas L."/>
            <person name="Rohde M."/>
            <person name="Galperin M.Y."/>
            <person name="Jogler C."/>
        </authorList>
    </citation>
    <scope>NUCLEOTIDE SEQUENCE [LARGE SCALE GENOMIC DNA]</scope>
    <source>
        <strain evidence="11 12">Pla144</strain>
    </source>
</reference>
<dbReference type="GO" id="GO:0005886">
    <property type="term" value="C:plasma membrane"/>
    <property type="evidence" value="ECO:0007669"/>
    <property type="project" value="UniProtKB-SubCell"/>
</dbReference>
<evidence type="ECO:0000313" key="11">
    <source>
        <dbReference type="EMBL" id="TWU30316.1"/>
    </source>
</evidence>
<gene>
    <name evidence="11" type="ORF">Pla144_11020</name>
</gene>
<dbReference type="RefSeq" id="WP_197530395.1">
    <property type="nucleotide sequence ID" value="NZ_SJPS01000001.1"/>
</dbReference>
<comment type="function">
    <text evidence="1 10">Controls the rotational direction of flagella during chemotaxis.</text>
</comment>
<sequence>MSETAKVTTRTTESAGNSLHGAILACLCVCCTLPGCYDAKALVDARRAVAVRARLVEVDLGEYRITLPKPFTELERAEISFHVFGQVAHKDLSKAKKKLEQIDPDLRHRLLLAVRQMRMTEIADPSLESLRTSITEAVNELVEGDPVKSVGFYSFTFSNY</sequence>
<dbReference type="Pfam" id="PF03748">
    <property type="entry name" value="FliL"/>
    <property type="match status" value="1"/>
</dbReference>
<evidence type="ECO:0000256" key="6">
    <source>
        <dbReference type="ARBA" id="ARBA00022692"/>
    </source>
</evidence>
<dbReference type="GO" id="GO:0006935">
    <property type="term" value="P:chemotaxis"/>
    <property type="evidence" value="ECO:0007669"/>
    <property type="project" value="UniProtKB-KW"/>
</dbReference>
<dbReference type="GO" id="GO:0071973">
    <property type="term" value="P:bacterial-type flagellum-dependent cell motility"/>
    <property type="evidence" value="ECO:0007669"/>
    <property type="project" value="InterPro"/>
</dbReference>
<comment type="similarity">
    <text evidence="3 10">Belongs to the FliL family.</text>
</comment>
<dbReference type="GO" id="GO:0009425">
    <property type="term" value="C:bacterial-type flagellum basal body"/>
    <property type="evidence" value="ECO:0007669"/>
    <property type="project" value="InterPro"/>
</dbReference>
<keyword evidence="5 10" id="KW-0145">Chemotaxis</keyword>
<evidence type="ECO:0000313" key="12">
    <source>
        <dbReference type="Proteomes" id="UP000318437"/>
    </source>
</evidence>
<keyword evidence="12" id="KW-1185">Reference proteome</keyword>
<dbReference type="EMBL" id="SJPS01000001">
    <property type="protein sequence ID" value="TWU30316.1"/>
    <property type="molecule type" value="Genomic_DNA"/>
</dbReference>
<dbReference type="Proteomes" id="UP000318437">
    <property type="component" value="Unassembled WGS sequence"/>
</dbReference>
<evidence type="ECO:0000256" key="8">
    <source>
        <dbReference type="ARBA" id="ARBA00022989"/>
    </source>
</evidence>
<dbReference type="InterPro" id="IPR005503">
    <property type="entry name" value="FliL"/>
</dbReference>
<evidence type="ECO:0000256" key="5">
    <source>
        <dbReference type="ARBA" id="ARBA00022500"/>
    </source>
</evidence>
<keyword evidence="6" id="KW-0812">Transmembrane</keyword>
<proteinExistence type="inferred from homology"/>
<keyword evidence="9 10" id="KW-0472">Membrane</keyword>
<evidence type="ECO:0000256" key="3">
    <source>
        <dbReference type="ARBA" id="ARBA00008281"/>
    </source>
</evidence>
<keyword evidence="7 10" id="KW-0283">Flagellar rotation</keyword>
<evidence type="ECO:0000256" key="9">
    <source>
        <dbReference type="ARBA" id="ARBA00023136"/>
    </source>
</evidence>